<gene>
    <name evidence="5" type="primary">rpsB</name>
    <name evidence="7" type="ORF">A2773_02165</name>
</gene>
<dbReference type="GO" id="GO:0006412">
    <property type="term" value="P:translation"/>
    <property type="evidence" value="ECO:0007669"/>
    <property type="project" value="UniProtKB-UniRule"/>
</dbReference>
<dbReference type="NCBIfam" id="TIGR01011">
    <property type="entry name" value="rpsB_bact"/>
    <property type="match status" value="1"/>
</dbReference>
<dbReference type="AlphaFoldDB" id="A0A1F5ZQ35"/>
<evidence type="ECO:0000256" key="5">
    <source>
        <dbReference type="HAMAP-Rule" id="MF_00291"/>
    </source>
</evidence>
<dbReference type="CDD" id="cd01425">
    <property type="entry name" value="RPS2"/>
    <property type="match status" value="1"/>
</dbReference>
<dbReference type="HAMAP" id="MF_00291_B">
    <property type="entry name" value="Ribosomal_uS2_B"/>
    <property type="match status" value="1"/>
</dbReference>
<evidence type="ECO:0000256" key="3">
    <source>
        <dbReference type="ARBA" id="ARBA00023274"/>
    </source>
</evidence>
<dbReference type="Gene3D" id="3.40.50.10490">
    <property type="entry name" value="Glucose-6-phosphate isomerase like protein, domain 1"/>
    <property type="match status" value="1"/>
</dbReference>
<dbReference type="Gene3D" id="1.10.287.610">
    <property type="entry name" value="Helix hairpin bin"/>
    <property type="match status" value="1"/>
</dbReference>
<reference evidence="7 8" key="1">
    <citation type="journal article" date="2016" name="Nat. Commun.">
        <title>Thousands of microbial genomes shed light on interconnected biogeochemical processes in an aquifer system.</title>
        <authorList>
            <person name="Anantharaman K."/>
            <person name="Brown C.T."/>
            <person name="Hug L.A."/>
            <person name="Sharon I."/>
            <person name="Castelle C.J."/>
            <person name="Probst A.J."/>
            <person name="Thomas B.C."/>
            <person name="Singh A."/>
            <person name="Wilkins M.J."/>
            <person name="Karaoz U."/>
            <person name="Brodie E.L."/>
            <person name="Williams K.H."/>
            <person name="Hubbard S.S."/>
            <person name="Banfield J.F."/>
        </authorList>
    </citation>
    <scope>NUCLEOTIDE SEQUENCE [LARGE SCALE GENOMIC DNA]</scope>
</reference>
<comment type="caution">
    <text evidence="7">The sequence shown here is derived from an EMBL/GenBank/DDBJ whole genome shotgun (WGS) entry which is preliminary data.</text>
</comment>
<dbReference type="InterPro" id="IPR001865">
    <property type="entry name" value="Ribosomal_uS2"/>
</dbReference>
<proteinExistence type="inferred from homology"/>
<evidence type="ECO:0000256" key="4">
    <source>
        <dbReference type="ARBA" id="ARBA00035256"/>
    </source>
</evidence>
<evidence type="ECO:0000256" key="1">
    <source>
        <dbReference type="ARBA" id="ARBA00006242"/>
    </source>
</evidence>
<dbReference type="Proteomes" id="UP000177383">
    <property type="component" value="Unassembled WGS sequence"/>
</dbReference>
<evidence type="ECO:0000313" key="8">
    <source>
        <dbReference type="Proteomes" id="UP000177383"/>
    </source>
</evidence>
<protein>
    <recommendedName>
        <fullName evidence="4 5">Small ribosomal subunit protein uS2</fullName>
    </recommendedName>
</protein>
<feature type="compositionally biased region" description="Basic residues" evidence="6">
    <location>
        <begin position="260"/>
        <end position="269"/>
    </location>
</feature>
<feature type="region of interest" description="Disordered" evidence="6">
    <location>
        <begin position="224"/>
        <end position="269"/>
    </location>
</feature>
<dbReference type="SUPFAM" id="SSF52313">
    <property type="entry name" value="Ribosomal protein S2"/>
    <property type="match status" value="1"/>
</dbReference>
<dbReference type="Pfam" id="PF00318">
    <property type="entry name" value="Ribosomal_S2"/>
    <property type="match status" value="1"/>
</dbReference>
<accession>A0A1F5ZQ35</accession>
<organism evidence="7 8">
    <name type="scientific">Candidatus Gottesmanbacteria bacterium RIFCSPHIGHO2_01_FULL_39_10</name>
    <dbReference type="NCBI Taxonomy" id="1798375"/>
    <lineage>
        <taxon>Bacteria</taxon>
        <taxon>Candidatus Gottesmaniibacteriota</taxon>
    </lineage>
</organism>
<feature type="compositionally biased region" description="Basic and acidic residues" evidence="6">
    <location>
        <begin position="249"/>
        <end position="259"/>
    </location>
</feature>
<dbReference type="InterPro" id="IPR005706">
    <property type="entry name" value="Ribosomal_uS2_bac/mit/plastid"/>
</dbReference>
<keyword evidence="2 5" id="KW-0689">Ribosomal protein</keyword>
<comment type="similarity">
    <text evidence="1 5">Belongs to the universal ribosomal protein uS2 family.</text>
</comment>
<dbReference type="EMBL" id="MFJE01000013">
    <property type="protein sequence ID" value="OGG14569.1"/>
    <property type="molecule type" value="Genomic_DNA"/>
</dbReference>
<dbReference type="InterPro" id="IPR023591">
    <property type="entry name" value="Ribosomal_uS2_flav_dom_sf"/>
</dbReference>
<evidence type="ECO:0000313" key="7">
    <source>
        <dbReference type="EMBL" id="OGG14569.1"/>
    </source>
</evidence>
<dbReference type="STRING" id="1798375.A2773_02165"/>
<dbReference type="GO" id="GO:0003735">
    <property type="term" value="F:structural constituent of ribosome"/>
    <property type="evidence" value="ECO:0007669"/>
    <property type="project" value="InterPro"/>
</dbReference>
<keyword evidence="3 5" id="KW-0687">Ribonucleoprotein</keyword>
<dbReference type="GO" id="GO:0022627">
    <property type="term" value="C:cytosolic small ribosomal subunit"/>
    <property type="evidence" value="ECO:0007669"/>
    <property type="project" value="TreeGrafter"/>
</dbReference>
<evidence type="ECO:0000256" key="6">
    <source>
        <dbReference type="SAM" id="MobiDB-lite"/>
    </source>
</evidence>
<dbReference type="PANTHER" id="PTHR12534:SF0">
    <property type="entry name" value="SMALL RIBOSOMAL SUBUNIT PROTEIN US2M"/>
    <property type="match status" value="1"/>
</dbReference>
<feature type="compositionally biased region" description="Basic and acidic residues" evidence="6">
    <location>
        <begin position="224"/>
        <end position="241"/>
    </location>
</feature>
<name>A0A1F5ZQ35_9BACT</name>
<dbReference type="PRINTS" id="PR00395">
    <property type="entry name" value="RIBOSOMALS2"/>
</dbReference>
<dbReference type="PANTHER" id="PTHR12534">
    <property type="entry name" value="30S RIBOSOMAL PROTEIN S2 PROKARYOTIC AND ORGANELLAR"/>
    <property type="match status" value="1"/>
</dbReference>
<evidence type="ECO:0000256" key="2">
    <source>
        <dbReference type="ARBA" id="ARBA00022980"/>
    </source>
</evidence>
<sequence>MQNVSLKELLEAGCHFGHKVERWHPKAATFIYAAKEGVHIIDLAKTKSALESVLAYVEELGKTGKALLFVGTKRQAKGVVTEAAKSAGIFYLTNRWVGGFLTNHEEVKKNIEKLNRMKKESADGSWNQFPKHERVQLEKETRKMERIYGGVTALMGVPSAIYIVDIKKEASAVREAKRKNIPIIAIVDTNTDPTSVDYPVPANDDAVGSIKYITEKIAGVYGEGRKMGEKGKEEGVEKTKPSDVINAVPEEKEKVEEKPKKKGRPKKKV</sequence>